<feature type="region of interest" description="Disordered" evidence="10">
    <location>
        <begin position="430"/>
        <end position="455"/>
    </location>
</feature>
<protein>
    <submittedName>
        <fullName evidence="12">Mitochondrial inner membrane protein OXA1</fullName>
    </submittedName>
</protein>
<evidence type="ECO:0000256" key="10">
    <source>
        <dbReference type="SAM" id="MobiDB-lite"/>
    </source>
</evidence>
<proteinExistence type="inferred from homology"/>
<accession>A0A9P6KSA0</accession>
<comment type="similarity">
    <text evidence="2 9">Belongs to the OXA1/ALB3/YidC family.</text>
</comment>
<keyword evidence="6" id="KW-1133">Transmembrane helix</keyword>
<dbReference type="GO" id="GO:0005743">
    <property type="term" value="C:mitochondrial inner membrane"/>
    <property type="evidence" value="ECO:0007669"/>
    <property type="project" value="UniProtKB-SubCell"/>
</dbReference>
<evidence type="ECO:0000256" key="1">
    <source>
        <dbReference type="ARBA" id="ARBA00004448"/>
    </source>
</evidence>
<dbReference type="Pfam" id="PF02096">
    <property type="entry name" value="60KD_IMP"/>
    <property type="match status" value="1"/>
</dbReference>
<keyword evidence="5" id="KW-0809">Transit peptide</keyword>
<dbReference type="OrthoDB" id="2148490at2759"/>
<dbReference type="AlphaFoldDB" id="A0A9P6KSA0"/>
<evidence type="ECO:0000256" key="8">
    <source>
        <dbReference type="ARBA" id="ARBA00023136"/>
    </source>
</evidence>
<evidence type="ECO:0000313" key="12">
    <source>
        <dbReference type="EMBL" id="KAF9737062.1"/>
    </source>
</evidence>
<organism evidence="12 13">
    <name type="scientific">Paraphaeosphaeria minitans</name>
    <dbReference type="NCBI Taxonomy" id="565426"/>
    <lineage>
        <taxon>Eukaryota</taxon>
        <taxon>Fungi</taxon>
        <taxon>Dikarya</taxon>
        <taxon>Ascomycota</taxon>
        <taxon>Pezizomycotina</taxon>
        <taxon>Dothideomycetes</taxon>
        <taxon>Pleosporomycetidae</taxon>
        <taxon>Pleosporales</taxon>
        <taxon>Massarineae</taxon>
        <taxon>Didymosphaeriaceae</taxon>
        <taxon>Paraphaeosphaeria</taxon>
    </lineage>
</organism>
<feature type="region of interest" description="Disordered" evidence="10">
    <location>
        <begin position="489"/>
        <end position="522"/>
    </location>
</feature>
<evidence type="ECO:0000256" key="3">
    <source>
        <dbReference type="ARBA" id="ARBA00022692"/>
    </source>
</evidence>
<feature type="compositionally biased region" description="Low complexity" evidence="10">
    <location>
        <begin position="96"/>
        <end position="108"/>
    </location>
</feature>
<evidence type="ECO:0000256" key="6">
    <source>
        <dbReference type="ARBA" id="ARBA00022989"/>
    </source>
</evidence>
<keyword evidence="4" id="KW-0999">Mitochondrion inner membrane</keyword>
<keyword evidence="7" id="KW-0496">Mitochondrion</keyword>
<gene>
    <name evidence="12" type="ORF">PMIN01_04841</name>
</gene>
<dbReference type="InterPro" id="IPR001708">
    <property type="entry name" value="YidC/ALB3/OXA1/COX18"/>
</dbReference>
<evidence type="ECO:0000256" key="7">
    <source>
        <dbReference type="ARBA" id="ARBA00023128"/>
    </source>
</evidence>
<dbReference type="Proteomes" id="UP000756921">
    <property type="component" value="Unassembled WGS sequence"/>
</dbReference>
<dbReference type="CDD" id="cd20069">
    <property type="entry name" value="5TM_Oxa1-like"/>
    <property type="match status" value="1"/>
</dbReference>
<feature type="compositionally biased region" description="Basic and acidic residues" evidence="10">
    <location>
        <begin position="502"/>
        <end position="522"/>
    </location>
</feature>
<comment type="subcellular location">
    <subcellularLocation>
        <location evidence="9">Membrane</location>
        <topology evidence="9">Multi-pass membrane protein</topology>
    </subcellularLocation>
    <subcellularLocation>
        <location evidence="1">Mitochondrion inner membrane</location>
        <topology evidence="1">Multi-pass membrane protein</topology>
    </subcellularLocation>
</comment>
<keyword evidence="8" id="KW-0472">Membrane</keyword>
<dbReference type="InterPro" id="IPR028055">
    <property type="entry name" value="YidC/Oxa/ALB_C"/>
</dbReference>
<dbReference type="EMBL" id="WJXW01000004">
    <property type="protein sequence ID" value="KAF9737062.1"/>
    <property type="molecule type" value="Genomic_DNA"/>
</dbReference>
<sequence>MLPSRGLPPRQLASLASRQSSALRSATSRKFSSVPSRTALSASCRTSSLRSSNWRTGASPSSNVVLSPSAIRHASWYAPWTWGRSSTPSDAASQLASEPTPVSEVVPEPAVTTATPELQPAGVETTAVSANPTTILDGRSVEDVLEIATKATDSSFIDPSLPLAYWGNLKDLGLDYGWGPSAFFESMLEVVYINAELGWAGTIVASALILRTGLFFTFQRWGSDAMAKSAAMKPILQPLQDEMEEAKRQGDDQRVQMLKMKQQTIMKDVGVDVFKSMGTAIAQGVFGYGAWRSLRGISSLPAPGITTDGWLWFTDLSVADPYYLLPVITGGIMYQVIRRGGETGMQDQTAQTGLQKQVQVVLPIVMAAVTAFQPAAIQLYFFATSITGAITGYSLRQPAVRRVLGIRQLPTAQSNELWGKVARGEIDMNSVKTPDGKIRYQAPNAPASRNHDAPSGLKLKSSASLPAHMRAASMQQAVAEEPKTAWEQLKSTPNTIKGKISKWQDPRDPDVKKQQDAAAKQARELKKYMAERKKRLR</sequence>
<reference evidence="12" key="1">
    <citation type="journal article" date="2020" name="Mol. Plant Microbe Interact.">
        <title>Genome Sequence of the Biocontrol Agent Coniothyrium minitans strain Conio (IMI 134523).</title>
        <authorList>
            <person name="Patel D."/>
            <person name="Shittu T.A."/>
            <person name="Baroncelli R."/>
            <person name="Muthumeenakshi S."/>
            <person name="Osborne T.H."/>
            <person name="Janganan T.K."/>
            <person name="Sreenivasaprasad S."/>
        </authorList>
    </citation>
    <scope>NUCLEOTIDE SEQUENCE</scope>
    <source>
        <strain evidence="12">Conio</strain>
    </source>
</reference>
<feature type="region of interest" description="Disordered" evidence="10">
    <location>
        <begin position="45"/>
        <end position="64"/>
    </location>
</feature>
<evidence type="ECO:0000256" key="2">
    <source>
        <dbReference type="ARBA" id="ARBA00009877"/>
    </source>
</evidence>
<comment type="caution">
    <text evidence="12">The sequence shown here is derived from an EMBL/GenBank/DDBJ whole genome shotgun (WGS) entry which is preliminary data.</text>
</comment>
<feature type="domain" description="Membrane insertase YidC/Oxa/ALB C-terminal" evidence="11">
    <location>
        <begin position="199"/>
        <end position="391"/>
    </location>
</feature>
<keyword evidence="3 9" id="KW-0812">Transmembrane</keyword>
<evidence type="ECO:0000256" key="9">
    <source>
        <dbReference type="RuleBase" id="RU003945"/>
    </source>
</evidence>
<feature type="region of interest" description="Disordered" evidence="10">
    <location>
        <begin position="88"/>
        <end position="108"/>
    </location>
</feature>
<dbReference type="GO" id="GO:0032977">
    <property type="term" value="F:membrane insertase activity"/>
    <property type="evidence" value="ECO:0007669"/>
    <property type="project" value="InterPro"/>
</dbReference>
<dbReference type="GO" id="GO:0032979">
    <property type="term" value="P:protein insertion into mitochondrial inner membrane from matrix"/>
    <property type="evidence" value="ECO:0007669"/>
    <property type="project" value="TreeGrafter"/>
</dbReference>
<evidence type="ECO:0000259" key="11">
    <source>
        <dbReference type="Pfam" id="PF02096"/>
    </source>
</evidence>
<name>A0A9P6KSA0_9PLEO</name>
<evidence type="ECO:0000313" key="13">
    <source>
        <dbReference type="Proteomes" id="UP000756921"/>
    </source>
</evidence>
<dbReference type="PANTHER" id="PTHR12428">
    <property type="entry name" value="OXA1"/>
    <property type="match status" value="1"/>
</dbReference>
<evidence type="ECO:0000256" key="5">
    <source>
        <dbReference type="ARBA" id="ARBA00022946"/>
    </source>
</evidence>
<dbReference type="PANTHER" id="PTHR12428:SF66">
    <property type="entry name" value="MITOCHONDRIAL INNER MEMBRANE PROTEIN OXA1L"/>
    <property type="match status" value="1"/>
</dbReference>
<keyword evidence="13" id="KW-1185">Reference proteome</keyword>
<evidence type="ECO:0000256" key="4">
    <source>
        <dbReference type="ARBA" id="ARBA00022792"/>
    </source>
</evidence>
<feature type="compositionally biased region" description="Polar residues" evidence="10">
    <location>
        <begin position="53"/>
        <end position="64"/>
    </location>
</feature>